<evidence type="ECO:0000313" key="2">
    <source>
        <dbReference type="EMBL" id="KIW99893.1"/>
    </source>
</evidence>
<feature type="compositionally biased region" description="Basic and acidic residues" evidence="1">
    <location>
        <begin position="208"/>
        <end position="242"/>
    </location>
</feature>
<dbReference type="VEuPathDB" id="FungiDB:Z518_10821"/>
<keyword evidence="3" id="KW-1185">Reference proteome</keyword>
<proteinExistence type="predicted"/>
<dbReference type="GeneID" id="25298892"/>
<gene>
    <name evidence="2" type="ORF">Z518_10821</name>
</gene>
<feature type="compositionally biased region" description="Basic and acidic residues" evidence="1">
    <location>
        <begin position="568"/>
        <end position="579"/>
    </location>
</feature>
<sequence>MKLSLLEEELTAVCKPRVSCIVSGWELLTSLSTAASSMWWERDPPAELANIPDEVEVPAKLACIIRWSLQAPSDEEDPSRLPSPTFGERHQQRERNGSSQPRVGNILSTLRGDLPGVDEDIFSVEPLDQETESLQWALQGMREYQQMQMDDRHEWDEEVLIVEYGKSQKQLNMYQGALKAKISEHADWMKHELRNVFDVEKSRLAEKDADRDDKLSVQPHADTRENHDSPTLPGKREKELESRQAGVGALLDEEQEKEWQHLDGLVEAELEWVDRMTQRRKRHIESCRDAIVRQIEERVGNDKTWFEVVWSRRKATAEKHLRLVASQWALGEQPIGLTRARAEGVQPLSLGMSNAPAARIGNEEALEPVVPDAVELPVELPASVVFEQPRQSTGELTIKPSEHANMRLPRTLPHIARKSRIDGVPQVDNGSERTAAPDQMMPSPAPTLDSLIQSSIDHLSLPHEAGELPLDPRESGRRNSETSSIPSRSTMSILGECRSVTPMGSFTTVNSVAVSTAPADLLDASVPPTIAQEMHPKLTSTPWVPCLRTPDMAKLPPVLTSSLTPRTDSSRGPRDDMLPHLRSSPQPGKHKHSGSSPVPLAKREPIKVKPSPSVTPFEKEQHGDDEDLSSTEMPQHKPARPTMRHSGPAIPQSMFGKSFQFPGPLPASSQSLLFLRINANISRNPTPSLAIAPLILDGLRHYSCSLPATDRLQIRFSGVRAAATPSTHMVLPSSSRRLMAPPRQSAQSFGDASLSYLSPTPLWPPVSSPNSTTAVPPCRLR</sequence>
<protein>
    <submittedName>
        <fullName evidence="2">Rhinocladiella mackenziei CBS 650.93 unplaced genomic scaffold supercont1.10, whole genome shotgun sequence</fullName>
    </submittedName>
</protein>
<evidence type="ECO:0000256" key="1">
    <source>
        <dbReference type="SAM" id="MobiDB-lite"/>
    </source>
</evidence>
<feature type="compositionally biased region" description="Basic and acidic residues" evidence="1">
    <location>
        <begin position="87"/>
        <end position="96"/>
    </location>
</feature>
<feature type="region of interest" description="Disordered" evidence="1">
    <location>
        <begin position="73"/>
        <end position="105"/>
    </location>
</feature>
<feature type="region of interest" description="Disordered" evidence="1">
    <location>
        <begin position="553"/>
        <end position="646"/>
    </location>
</feature>
<dbReference type="RefSeq" id="XP_013267106.1">
    <property type="nucleotide sequence ID" value="XM_013411652.1"/>
</dbReference>
<evidence type="ECO:0000313" key="3">
    <source>
        <dbReference type="Proteomes" id="UP000053617"/>
    </source>
</evidence>
<dbReference type="AlphaFoldDB" id="A0A0D2I2B4"/>
<feature type="region of interest" description="Disordered" evidence="1">
    <location>
        <begin position="463"/>
        <end position="492"/>
    </location>
</feature>
<feature type="compositionally biased region" description="Basic and acidic residues" evidence="1">
    <location>
        <begin position="463"/>
        <end position="480"/>
    </location>
</feature>
<feature type="region of interest" description="Disordered" evidence="1">
    <location>
        <begin position="419"/>
        <end position="446"/>
    </location>
</feature>
<accession>A0A0D2I2B4</accession>
<name>A0A0D2I2B4_9EURO</name>
<feature type="region of interest" description="Disordered" evidence="1">
    <location>
        <begin position="208"/>
        <end position="244"/>
    </location>
</feature>
<feature type="compositionally biased region" description="Polar residues" evidence="1">
    <location>
        <begin position="481"/>
        <end position="492"/>
    </location>
</feature>
<dbReference type="EMBL" id="KN847484">
    <property type="protein sequence ID" value="KIW99893.1"/>
    <property type="molecule type" value="Genomic_DNA"/>
</dbReference>
<dbReference type="HOGENOM" id="CLU_358684_0_0_1"/>
<reference evidence="2 3" key="1">
    <citation type="submission" date="2015-01" db="EMBL/GenBank/DDBJ databases">
        <title>The Genome Sequence of Rhinocladiella mackenzie CBS 650.93.</title>
        <authorList>
            <consortium name="The Broad Institute Genomics Platform"/>
            <person name="Cuomo C."/>
            <person name="de Hoog S."/>
            <person name="Gorbushina A."/>
            <person name="Stielow B."/>
            <person name="Teixiera M."/>
            <person name="Abouelleil A."/>
            <person name="Chapman S.B."/>
            <person name="Priest M."/>
            <person name="Young S.K."/>
            <person name="Wortman J."/>
            <person name="Nusbaum C."/>
            <person name="Birren B."/>
        </authorList>
    </citation>
    <scope>NUCLEOTIDE SEQUENCE [LARGE SCALE GENOMIC DNA]</scope>
    <source>
        <strain evidence="2 3">CBS 650.93</strain>
    </source>
</reference>
<dbReference type="Proteomes" id="UP000053617">
    <property type="component" value="Unassembled WGS sequence"/>
</dbReference>
<organism evidence="2 3">
    <name type="scientific">Rhinocladiella mackenziei CBS 650.93</name>
    <dbReference type="NCBI Taxonomy" id="1442369"/>
    <lineage>
        <taxon>Eukaryota</taxon>
        <taxon>Fungi</taxon>
        <taxon>Dikarya</taxon>
        <taxon>Ascomycota</taxon>
        <taxon>Pezizomycotina</taxon>
        <taxon>Eurotiomycetes</taxon>
        <taxon>Chaetothyriomycetidae</taxon>
        <taxon>Chaetothyriales</taxon>
        <taxon>Herpotrichiellaceae</taxon>
        <taxon>Rhinocladiella</taxon>
    </lineage>
</organism>